<accession>A0A4Q7M1B6</accession>
<protein>
    <recommendedName>
        <fullName evidence="1">Methylglyoxal synthase</fullName>
        <shortName evidence="1">MGS</shortName>
        <ecNumber evidence="1">4.2.3.3</ecNumber>
    </recommendedName>
</protein>
<feature type="binding site" evidence="1">
    <location>
        <begin position="63"/>
        <end position="64"/>
    </location>
    <ligand>
        <name>substrate</name>
    </ligand>
</feature>
<dbReference type="NCBIfam" id="TIGR00160">
    <property type="entry name" value="MGSA"/>
    <property type="match status" value="1"/>
</dbReference>
<dbReference type="InterPro" id="IPR036914">
    <property type="entry name" value="MGS-like_dom_sf"/>
</dbReference>
<evidence type="ECO:0000256" key="2">
    <source>
        <dbReference type="SAM" id="MobiDB-lite"/>
    </source>
</evidence>
<dbReference type="PROSITE" id="PS01335">
    <property type="entry name" value="METHYLGLYOXAL_SYNTH"/>
    <property type="match status" value="1"/>
</dbReference>
<feature type="domain" description="MGS-like" evidence="3">
    <location>
        <begin position="1"/>
        <end position="164"/>
    </location>
</feature>
<evidence type="ECO:0000259" key="3">
    <source>
        <dbReference type="PROSITE" id="PS51855"/>
    </source>
</evidence>
<feature type="binding site" evidence="1">
    <location>
        <position position="96"/>
    </location>
    <ligand>
        <name>substrate</name>
    </ligand>
</feature>
<feature type="binding site" evidence="1">
    <location>
        <position position="21"/>
    </location>
    <ligand>
        <name>substrate</name>
    </ligand>
</feature>
<dbReference type="InterPro" id="IPR018148">
    <property type="entry name" value="Methylglyoxal_synth_AS"/>
</dbReference>
<keyword evidence="1" id="KW-0456">Lyase</keyword>
<evidence type="ECO:0000256" key="1">
    <source>
        <dbReference type="HAMAP-Rule" id="MF_00549"/>
    </source>
</evidence>
<dbReference type="Proteomes" id="UP000293852">
    <property type="component" value="Unassembled WGS sequence"/>
</dbReference>
<dbReference type="InterPro" id="IPR004363">
    <property type="entry name" value="Methylgl_synth"/>
</dbReference>
<dbReference type="GO" id="GO:0005829">
    <property type="term" value="C:cytosol"/>
    <property type="evidence" value="ECO:0007669"/>
    <property type="project" value="TreeGrafter"/>
</dbReference>
<sequence length="164" mass="18064">MTATSTSRQRDIALVAHDNMKVELLRWAEYNRQVLSQHRLYATGTTGTMLEFELGLPVRRFLSGPVGGDQQIGARIAEGSIGVLIFFWDPLEAQPHDPDVKALLRIGAVWNVPMACNVATADMLISSPLLSSDYEHRRPDLTPRGWDGDGVHAGEMARDPLDVG</sequence>
<feature type="region of interest" description="Disordered" evidence="2">
    <location>
        <begin position="141"/>
        <end position="164"/>
    </location>
</feature>
<feature type="binding site" evidence="1">
    <location>
        <position position="17"/>
    </location>
    <ligand>
        <name>substrate</name>
    </ligand>
</feature>
<organism evidence="4 5">
    <name type="scientific">Xylanimonas ulmi</name>
    <dbReference type="NCBI Taxonomy" id="228973"/>
    <lineage>
        <taxon>Bacteria</taxon>
        <taxon>Bacillati</taxon>
        <taxon>Actinomycetota</taxon>
        <taxon>Actinomycetes</taxon>
        <taxon>Micrococcales</taxon>
        <taxon>Promicromonosporaceae</taxon>
        <taxon>Xylanimonas</taxon>
    </lineage>
</organism>
<dbReference type="GO" id="GO:0008929">
    <property type="term" value="F:methylglyoxal synthase activity"/>
    <property type="evidence" value="ECO:0007669"/>
    <property type="project" value="UniProtKB-UniRule"/>
</dbReference>
<comment type="similarity">
    <text evidence="1">Belongs to the methylglyoxal synthase family.</text>
</comment>
<dbReference type="EMBL" id="SGWX01000001">
    <property type="protein sequence ID" value="RZS61605.1"/>
    <property type="molecule type" value="Genomic_DNA"/>
</dbReference>
<comment type="catalytic activity">
    <reaction evidence="1">
        <text>dihydroxyacetone phosphate = methylglyoxal + phosphate</text>
        <dbReference type="Rhea" id="RHEA:17937"/>
        <dbReference type="ChEBI" id="CHEBI:17158"/>
        <dbReference type="ChEBI" id="CHEBI:43474"/>
        <dbReference type="ChEBI" id="CHEBI:57642"/>
        <dbReference type="EC" id="4.2.3.3"/>
    </reaction>
</comment>
<dbReference type="GO" id="GO:0019242">
    <property type="term" value="P:methylglyoxal biosynthetic process"/>
    <property type="evidence" value="ECO:0007669"/>
    <property type="project" value="UniProtKB-UniRule"/>
</dbReference>
<name>A0A4Q7M1B6_9MICO</name>
<dbReference type="EC" id="4.2.3.3" evidence="1"/>
<feature type="active site" description="Proton donor/acceptor" evidence="1">
    <location>
        <position position="69"/>
    </location>
</feature>
<dbReference type="AlphaFoldDB" id="A0A4Q7M1B6"/>
<reference evidence="4 5" key="1">
    <citation type="submission" date="2019-02" db="EMBL/GenBank/DDBJ databases">
        <title>Sequencing the genomes of 1000 actinobacteria strains.</title>
        <authorList>
            <person name="Klenk H.-P."/>
        </authorList>
    </citation>
    <scope>NUCLEOTIDE SEQUENCE [LARGE SCALE GENOMIC DNA]</scope>
    <source>
        <strain evidence="4 5">DSM 16932</strain>
    </source>
</reference>
<gene>
    <name evidence="1" type="primary">mgsA</name>
    <name evidence="4" type="ORF">EV386_1914</name>
</gene>
<dbReference type="PROSITE" id="PS51855">
    <property type="entry name" value="MGS"/>
    <property type="match status" value="1"/>
</dbReference>
<evidence type="ECO:0000313" key="5">
    <source>
        <dbReference type="Proteomes" id="UP000293852"/>
    </source>
</evidence>
<comment type="caution">
    <text evidence="4">The sequence shown here is derived from an EMBL/GenBank/DDBJ whole genome shotgun (WGS) entry which is preliminary data.</text>
</comment>
<dbReference type="PANTHER" id="PTHR30492:SF0">
    <property type="entry name" value="METHYLGLYOXAL SYNTHASE"/>
    <property type="match status" value="1"/>
</dbReference>
<dbReference type="NCBIfam" id="NF003559">
    <property type="entry name" value="PRK05234.1"/>
    <property type="match status" value="1"/>
</dbReference>
<dbReference type="SUPFAM" id="SSF52335">
    <property type="entry name" value="Methylglyoxal synthase-like"/>
    <property type="match status" value="1"/>
</dbReference>
<keyword evidence="5" id="KW-1185">Reference proteome</keyword>
<proteinExistence type="inferred from homology"/>
<dbReference type="HAMAP" id="MF_00549">
    <property type="entry name" value="Methylglyoxal_synth"/>
    <property type="match status" value="1"/>
</dbReference>
<dbReference type="PANTHER" id="PTHR30492">
    <property type="entry name" value="METHYLGLYOXAL SYNTHASE"/>
    <property type="match status" value="1"/>
</dbReference>
<dbReference type="InterPro" id="IPR011607">
    <property type="entry name" value="MGS-like_dom"/>
</dbReference>
<dbReference type="RefSeq" id="WP_130414430.1">
    <property type="nucleotide sequence ID" value="NZ_SGWX01000001.1"/>
</dbReference>
<evidence type="ECO:0000313" key="4">
    <source>
        <dbReference type="EMBL" id="RZS61605.1"/>
    </source>
</evidence>
<feature type="binding site" evidence="1">
    <location>
        <begin position="43"/>
        <end position="46"/>
    </location>
    <ligand>
        <name>substrate</name>
    </ligand>
</feature>
<dbReference type="SMART" id="SM00851">
    <property type="entry name" value="MGS"/>
    <property type="match status" value="1"/>
</dbReference>
<dbReference type="Gene3D" id="3.40.50.1380">
    <property type="entry name" value="Methylglyoxal synthase-like domain"/>
    <property type="match status" value="1"/>
</dbReference>
<comment type="function">
    <text evidence="1">Catalyzes the formation of methylglyoxal from dihydroxyacetone phosphate.</text>
</comment>
<dbReference type="CDD" id="cd01422">
    <property type="entry name" value="MGS"/>
    <property type="match status" value="1"/>
</dbReference>
<dbReference type="Pfam" id="PF02142">
    <property type="entry name" value="MGS"/>
    <property type="match status" value="1"/>
</dbReference>
<dbReference type="OrthoDB" id="9787147at2"/>